<feature type="domain" description="HTH cro/C1-type" evidence="2">
    <location>
        <begin position="12"/>
        <end position="66"/>
    </location>
</feature>
<dbReference type="Pfam" id="PF01381">
    <property type="entry name" value="HTH_3"/>
    <property type="match status" value="1"/>
</dbReference>
<dbReference type="AlphaFoldDB" id="A0A4Q2U0J2"/>
<dbReference type="InterPro" id="IPR010982">
    <property type="entry name" value="Lambda_DNA-bd_dom_sf"/>
</dbReference>
<dbReference type="OrthoDB" id="6386497at2"/>
<evidence type="ECO:0000313" key="4">
    <source>
        <dbReference type="Proteomes" id="UP000291088"/>
    </source>
</evidence>
<name>A0A4Q2U0J2_9HYPH</name>
<evidence type="ECO:0000256" key="1">
    <source>
        <dbReference type="SAM" id="MobiDB-lite"/>
    </source>
</evidence>
<feature type="region of interest" description="Disordered" evidence="1">
    <location>
        <begin position="174"/>
        <end position="199"/>
    </location>
</feature>
<accession>A0A4Q2U0J2</accession>
<dbReference type="PROSITE" id="PS50943">
    <property type="entry name" value="HTH_CROC1"/>
    <property type="match status" value="1"/>
</dbReference>
<dbReference type="SMART" id="SM00530">
    <property type="entry name" value="HTH_XRE"/>
    <property type="match status" value="1"/>
</dbReference>
<gene>
    <name evidence="3" type="ORF">EUU22_02200</name>
</gene>
<evidence type="ECO:0000313" key="3">
    <source>
        <dbReference type="EMBL" id="RYC25462.1"/>
    </source>
</evidence>
<proteinExistence type="predicted"/>
<organism evidence="3 4">
    <name type="scientific">Ciceribacter ferrooxidans</name>
    <dbReference type="NCBI Taxonomy" id="2509717"/>
    <lineage>
        <taxon>Bacteria</taxon>
        <taxon>Pseudomonadati</taxon>
        <taxon>Pseudomonadota</taxon>
        <taxon>Alphaproteobacteria</taxon>
        <taxon>Hyphomicrobiales</taxon>
        <taxon>Rhizobiaceae</taxon>
        <taxon>Ciceribacter</taxon>
    </lineage>
</organism>
<dbReference type="InterPro" id="IPR001387">
    <property type="entry name" value="Cro/C1-type_HTH"/>
</dbReference>
<dbReference type="Proteomes" id="UP000291088">
    <property type="component" value="Unassembled WGS sequence"/>
</dbReference>
<protein>
    <submittedName>
        <fullName evidence="3">XRE family transcriptional regulator</fullName>
    </submittedName>
</protein>
<dbReference type="EMBL" id="SDVB01000094">
    <property type="protein sequence ID" value="RYC25462.1"/>
    <property type="molecule type" value="Genomic_DNA"/>
</dbReference>
<keyword evidence="4" id="KW-1185">Reference proteome</keyword>
<evidence type="ECO:0000259" key="2">
    <source>
        <dbReference type="PROSITE" id="PS50943"/>
    </source>
</evidence>
<comment type="caution">
    <text evidence="3">The sequence shown here is derived from an EMBL/GenBank/DDBJ whole genome shotgun (WGS) entry which is preliminary data.</text>
</comment>
<dbReference type="SUPFAM" id="SSF47413">
    <property type="entry name" value="lambda repressor-like DNA-binding domains"/>
    <property type="match status" value="1"/>
</dbReference>
<dbReference type="Gene3D" id="1.10.260.40">
    <property type="entry name" value="lambda repressor-like DNA-binding domains"/>
    <property type="match status" value="1"/>
</dbReference>
<dbReference type="GO" id="GO:0003677">
    <property type="term" value="F:DNA binding"/>
    <property type="evidence" value="ECO:0007669"/>
    <property type="project" value="InterPro"/>
</dbReference>
<reference evidence="3 4" key="1">
    <citation type="submission" date="2019-01" db="EMBL/GenBank/DDBJ databases">
        <authorList>
            <person name="Deng T."/>
        </authorList>
    </citation>
    <scope>NUCLEOTIDE SEQUENCE [LARGE SCALE GENOMIC DNA]</scope>
    <source>
        <strain evidence="3 4">F8825</strain>
    </source>
</reference>
<dbReference type="RefSeq" id="WP_112691782.1">
    <property type="nucleotide sequence ID" value="NZ_SDVB01000094.1"/>
</dbReference>
<dbReference type="CDD" id="cd00093">
    <property type="entry name" value="HTH_XRE"/>
    <property type="match status" value="1"/>
</dbReference>
<sequence length="199" mass="22533">MKYETQEIADRLRESREAKQLSQRELSRLAGIPQAQISRIEANSVDLRLSSLIALASALDLEIALVPRKAVPAIKSITRQTTERTVVQPPSIGKEMQQLQKAIRALQIDVPTLPQLDELRKATASIQRLQIDTRFLDNLRAVRNTIERAQKTDHWKGLSDATKSMKALRNQIAHFEPTTEQRSANRPAYSLDDEEEEDA</sequence>